<dbReference type="SMART" id="SM00448">
    <property type="entry name" value="REC"/>
    <property type="match status" value="1"/>
</dbReference>
<gene>
    <name evidence="9" type="ORF">FB465_6230</name>
</gene>
<keyword evidence="4" id="KW-0804">Transcription</keyword>
<dbReference type="InterPro" id="IPR001789">
    <property type="entry name" value="Sig_transdc_resp-reg_receiver"/>
</dbReference>
<dbReference type="Pfam" id="PF00072">
    <property type="entry name" value="Response_reg"/>
    <property type="match status" value="1"/>
</dbReference>
<dbReference type="Gene3D" id="3.40.50.2300">
    <property type="match status" value="1"/>
</dbReference>
<dbReference type="RefSeq" id="WP_145795802.1">
    <property type="nucleotide sequence ID" value="NZ_BAAABR010000047.1"/>
</dbReference>
<evidence type="ECO:0000256" key="5">
    <source>
        <dbReference type="PROSITE-ProRule" id="PRU00169"/>
    </source>
</evidence>
<dbReference type="SUPFAM" id="SSF46894">
    <property type="entry name" value="C-terminal effector domain of the bipartite response regulators"/>
    <property type="match status" value="1"/>
</dbReference>
<dbReference type="PRINTS" id="PR00038">
    <property type="entry name" value="HTHLUXR"/>
</dbReference>
<comment type="caution">
    <text evidence="9">The sequence shown here is derived from an EMBL/GenBank/DDBJ whole genome shotgun (WGS) entry which is preliminary data.</text>
</comment>
<dbReference type="PROSITE" id="PS00622">
    <property type="entry name" value="HTH_LUXR_1"/>
    <property type="match status" value="1"/>
</dbReference>
<keyword evidence="1 5" id="KW-0597">Phosphoprotein</keyword>
<keyword evidence="10" id="KW-1185">Reference proteome</keyword>
<name>A0A561EZN7_9ACTN</name>
<evidence type="ECO:0000313" key="9">
    <source>
        <dbReference type="EMBL" id="TWE21063.1"/>
    </source>
</evidence>
<dbReference type="GO" id="GO:0003677">
    <property type="term" value="F:DNA binding"/>
    <property type="evidence" value="ECO:0007669"/>
    <property type="project" value="UniProtKB-KW"/>
</dbReference>
<dbReference type="GO" id="GO:0006355">
    <property type="term" value="P:regulation of DNA-templated transcription"/>
    <property type="evidence" value="ECO:0007669"/>
    <property type="project" value="InterPro"/>
</dbReference>
<dbReference type="InterPro" id="IPR016032">
    <property type="entry name" value="Sig_transdc_resp-reg_C-effctor"/>
</dbReference>
<dbReference type="EMBL" id="VIVR01000001">
    <property type="protein sequence ID" value="TWE21063.1"/>
    <property type="molecule type" value="Genomic_DNA"/>
</dbReference>
<dbReference type="PANTHER" id="PTHR43214:SF24">
    <property type="entry name" value="TRANSCRIPTIONAL REGULATORY PROTEIN NARL-RELATED"/>
    <property type="match status" value="1"/>
</dbReference>
<keyword evidence="2" id="KW-0805">Transcription regulation</keyword>
<sequence length="257" mass="28066">MNATEPHESGQPVRVFLLDDHEVVRRGVRNLLEAEPDMEVVGEAGTCAQALARVPALRPHVAVLDVRLPDGDGVTVCRELRDRMPELACLMLTSFDDDDALLDAIMAGAAGYVLKQVKGTDLVTAVRTVASGQSMLDPATTRKLMESLRHHEETGTDAALAQLTPREREILALVGEGRTNREIGQELYLAEKTVKNHVSRLLAKLGVERRPEGRPVPDLSGYAARSAPRRRAVPTGHARSGRIRQRARAAGHRSCRS</sequence>
<proteinExistence type="predicted"/>
<dbReference type="Proteomes" id="UP000318416">
    <property type="component" value="Unassembled WGS sequence"/>
</dbReference>
<dbReference type="AlphaFoldDB" id="A0A561EZN7"/>
<dbReference type="GO" id="GO:0000160">
    <property type="term" value="P:phosphorelay signal transduction system"/>
    <property type="evidence" value="ECO:0007669"/>
    <property type="project" value="InterPro"/>
</dbReference>
<dbReference type="CDD" id="cd06170">
    <property type="entry name" value="LuxR_C_like"/>
    <property type="match status" value="1"/>
</dbReference>
<evidence type="ECO:0000256" key="3">
    <source>
        <dbReference type="ARBA" id="ARBA00023125"/>
    </source>
</evidence>
<feature type="region of interest" description="Disordered" evidence="6">
    <location>
        <begin position="211"/>
        <end position="257"/>
    </location>
</feature>
<dbReference type="SUPFAM" id="SSF52172">
    <property type="entry name" value="CheY-like"/>
    <property type="match status" value="1"/>
</dbReference>
<evidence type="ECO:0000256" key="1">
    <source>
        <dbReference type="ARBA" id="ARBA00022553"/>
    </source>
</evidence>
<feature type="domain" description="Response regulatory" evidence="8">
    <location>
        <begin position="14"/>
        <end position="130"/>
    </location>
</feature>
<dbReference type="InterPro" id="IPR058245">
    <property type="entry name" value="NreC/VraR/RcsB-like_REC"/>
</dbReference>
<dbReference type="InterPro" id="IPR011006">
    <property type="entry name" value="CheY-like_superfamily"/>
</dbReference>
<accession>A0A561EZN7</accession>
<evidence type="ECO:0000313" key="10">
    <source>
        <dbReference type="Proteomes" id="UP000318416"/>
    </source>
</evidence>
<dbReference type="InterPro" id="IPR039420">
    <property type="entry name" value="WalR-like"/>
</dbReference>
<dbReference type="CDD" id="cd17535">
    <property type="entry name" value="REC_NarL-like"/>
    <property type="match status" value="1"/>
</dbReference>
<dbReference type="SMART" id="SM00421">
    <property type="entry name" value="HTH_LUXR"/>
    <property type="match status" value="1"/>
</dbReference>
<feature type="modified residue" description="4-aspartylphosphate" evidence="5">
    <location>
        <position position="65"/>
    </location>
</feature>
<reference evidence="9 10" key="1">
    <citation type="submission" date="2019-06" db="EMBL/GenBank/DDBJ databases">
        <title>Sequencing the genomes of 1000 actinobacteria strains.</title>
        <authorList>
            <person name="Klenk H.-P."/>
        </authorList>
    </citation>
    <scope>NUCLEOTIDE SEQUENCE [LARGE SCALE GENOMIC DNA]</scope>
    <source>
        <strain evidence="9 10">DSM 41649</strain>
    </source>
</reference>
<organism evidence="9 10">
    <name type="scientific">Kitasatospora atroaurantiaca</name>
    <dbReference type="NCBI Taxonomy" id="285545"/>
    <lineage>
        <taxon>Bacteria</taxon>
        <taxon>Bacillati</taxon>
        <taxon>Actinomycetota</taxon>
        <taxon>Actinomycetes</taxon>
        <taxon>Kitasatosporales</taxon>
        <taxon>Streptomycetaceae</taxon>
        <taxon>Kitasatospora</taxon>
    </lineage>
</organism>
<dbReference type="PANTHER" id="PTHR43214">
    <property type="entry name" value="TWO-COMPONENT RESPONSE REGULATOR"/>
    <property type="match status" value="1"/>
</dbReference>
<evidence type="ECO:0000256" key="2">
    <source>
        <dbReference type="ARBA" id="ARBA00023015"/>
    </source>
</evidence>
<dbReference type="PROSITE" id="PS50043">
    <property type="entry name" value="HTH_LUXR_2"/>
    <property type="match status" value="1"/>
</dbReference>
<dbReference type="OrthoDB" id="9808843at2"/>
<evidence type="ECO:0000256" key="6">
    <source>
        <dbReference type="SAM" id="MobiDB-lite"/>
    </source>
</evidence>
<evidence type="ECO:0000259" key="8">
    <source>
        <dbReference type="PROSITE" id="PS50110"/>
    </source>
</evidence>
<dbReference type="PROSITE" id="PS50110">
    <property type="entry name" value="RESPONSE_REGULATORY"/>
    <property type="match status" value="1"/>
</dbReference>
<feature type="domain" description="HTH luxR-type" evidence="7">
    <location>
        <begin position="156"/>
        <end position="231"/>
    </location>
</feature>
<dbReference type="InterPro" id="IPR000792">
    <property type="entry name" value="Tscrpt_reg_LuxR_C"/>
</dbReference>
<keyword evidence="3" id="KW-0238">DNA-binding</keyword>
<evidence type="ECO:0000259" key="7">
    <source>
        <dbReference type="PROSITE" id="PS50043"/>
    </source>
</evidence>
<evidence type="ECO:0000256" key="4">
    <source>
        <dbReference type="ARBA" id="ARBA00023163"/>
    </source>
</evidence>
<protein>
    <submittedName>
        <fullName evidence="9">LuxR family two component transcriptional regulator</fullName>
    </submittedName>
</protein>
<dbReference type="Pfam" id="PF00196">
    <property type="entry name" value="GerE"/>
    <property type="match status" value="1"/>
</dbReference>
<feature type="compositionally biased region" description="Basic residues" evidence="6">
    <location>
        <begin position="239"/>
        <end position="257"/>
    </location>
</feature>